<dbReference type="Proteomes" id="UP000326396">
    <property type="component" value="Linkage Group LG1"/>
</dbReference>
<reference evidence="2 3" key="1">
    <citation type="submission" date="2019-05" db="EMBL/GenBank/DDBJ databases">
        <title>Mikania micrantha, genome provides insights into the molecular mechanism of rapid growth.</title>
        <authorList>
            <person name="Liu B."/>
        </authorList>
    </citation>
    <scope>NUCLEOTIDE SEQUENCE [LARGE SCALE GENOMIC DNA]</scope>
    <source>
        <strain evidence="2">NLD-2019</strain>
        <tissue evidence="2">Leaf</tissue>
    </source>
</reference>
<protein>
    <submittedName>
        <fullName evidence="2">Uncharacterized protein</fullName>
    </submittedName>
</protein>
<gene>
    <name evidence="2" type="ORF">E3N88_00166</name>
</gene>
<feature type="transmembrane region" description="Helical" evidence="1">
    <location>
        <begin position="66"/>
        <end position="85"/>
    </location>
</feature>
<feature type="transmembrane region" description="Helical" evidence="1">
    <location>
        <begin position="112"/>
        <end position="133"/>
    </location>
</feature>
<evidence type="ECO:0000256" key="1">
    <source>
        <dbReference type="SAM" id="Phobius"/>
    </source>
</evidence>
<sequence length="486" mass="55312">MTGFLFRAISWMNLNLMGTHRFENHWEVKMQQLDYMRFQMISIIRGLVMAVAGWGYWAGLTRNDRYVLGAIVGLVFAFGLLVFRVGTGPTASTVRGFGLKTLDFDHNGGNKIFCFSGNFCTFLSWWLFLIIGYQVSWGVIWTQGTAYEGSSSLGRWNMGSLLEAVCFPHVWCCHMGGWKVDFPSGQVEGMGWVKRCSKLSAFVGQLLVFFCWEFDCFYMDCMGDQITLYYGAKGYGYEYVKGADYLLEQLLNCLKGSKEGKARLLMGWKDLGSLWVEDFYVDPTGGQTMRVSWVKRTYHVDFRWGQFRGSFFCFKNIVDFYESQHLNFWWLHLGCCVDSCFGALGTDLCRELYGQWSAALLGLGRPALGSVGAWATCWWPILARLMVLDVAWQSLKWSLAARVGRLWGMQFGLGGLTTDGCSYCPSGAAAMILFSPPVGWFIQALHEVYAKDVKTRMLLHGWALKILGLSYCFSPQYIWDFVDMYT</sequence>
<keyword evidence="1" id="KW-0472">Membrane</keyword>
<keyword evidence="3" id="KW-1185">Reference proteome</keyword>
<evidence type="ECO:0000313" key="3">
    <source>
        <dbReference type="Proteomes" id="UP000326396"/>
    </source>
</evidence>
<name>A0A5N6Q014_9ASTR</name>
<evidence type="ECO:0000313" key="2">
    <source>
        <dbReference type="EMBL" id="KAD7477030.1"/>
    </source>
</evidence>
<dbReference type="AlphaFoldDB" id="A0A5N6Q014"/>
<organism evidence="2 3">
    <name type="scientific">Mikania micrantha</name>
    <name type="common">bitter vine</name>
    <dbReference type="NCBI Taxonomy" id="192012"/>
    <lineage>
        <taxon>Eukaryota</taxon>
        <taxon>Viridiplantae</taxon>
        <taxon>Streptophyta</taxon>
        <taxon>Embryophyta</taxon>
        <taxon>Tracheophyta</taxon>
        <taxon>Spermatophyta</taxon>
        <taxon>Magnoliopsida</taxon>
        <taxon>eudicotyledons</taxon>
        <taxon>Gunneridae</taxon>
        <taxon>Pentapetalae</taxon>
        <taxon>asterids</taxon>
        <taxon>campanulids</taxon>
        <taxon>Asterales</taxon>
        <taxon>Asteraceae</taxon>
        <taxon>Asteroideae</taxon>
        <taxon>Heliantheae alliance</taxon>
        <taxon>Eupatorieae</taxon>
        <taxon>Mikania</taxon>
    </lineage>
</organism>
<accession>A0A5N6Q014</accession>
<proteinExistence type="predicted"/>
<keyword evidence="1" id="KW-0812">Transmembrane</keyword>
<keyword evidence="1" id="KW-1133">Transmembrane helix</keyword>
<comment type="caution">
    <text evidence="2">The sequence shown here is derived from an EMBL/GenBank/DDBJ whole genome shotgun (WGS) entry which is preliminary data.</text>
</comment>
<feature type="transmembrane region" description="Helical" evidence="1">
    <location>
        <begin position="38"/>
        <end position="60"/>
    </location>
</feature>
<dbReference type="EMBL" id="SZYD01000001">
    <property type="protein sequence ID" value="KAD7477030.1"/>
    <property type="molecule type" value="Genomic_DNA"/>
</dbReference>